<keyword evidence="4" id="KW-0597">Phosphoprotein</keyword>
<dbReference type="PROSITE" id="PS51650">
    <property type="entry name" value="C2_DOCK"/>
    <property type="match status" value="1"/>
</dbReference>
<dbReference type="OrthoDB" id="18896at2759"/>
<dbReference type="EMBL" id="AZHD01000014">
    <property type="protein sequence ID" value="OAA57606.1"/>
    <property type="molecule type" value="Genomic_DNA"/>
</dbReference>
<keyword evidence="2 5" id="KW-0728">SH3 domain</keyword>
<feature type="region of interest" description="Disordered" evidence="7">
    <location>
        <begin position="90"/>
        <end position="112"/>
    </location>
</feature>
<feature type="region of interest" description="Disordered" evidence="7">
    <location>
        <begin position="1224"/>
        <end position="1246"/>
    </location>
</feature>
<dbReference type="GO" id="GO:0005085">
    <property type="term" value="F:guanyl-nucleotide exchange factor activity"/>
    <property type="evidence" value="ECO:0007669"/>
    <property type="project" value="InterPro"/>
</dbReference>
<dbReference type="PANTHER" id="PTHR45653">
    <property type="entry name" value="DEDICATOR OF CYTOKINESIS"/>
    <property type="match status" value="1"/>
</dbReference>
<comment type="similarity">
    <text evidence="6">Belongs to the DOCK family.</text>
</comment>
<dbReference type="PROSITE" id="PS50002">
    <property type="entry name" value="SH3"/>
    <property type="match status" value="1"/>
</dbReference>
<feature type="region of interest" description="Disordered" evidence="7">
    <location>
        <begin position="1943"/>
        <end position="1970"/>
    </location>
</feature>
<name>A0A167QFZ3_9HYPO</name>
<gene>
    <name evidence="11" type="ORF">SPI_07265</name>
</gene>
<protein>
    <submittedName>
        <fullName evidence="11">Sh3 domain containing protein</fullName>
    </submittedName>
</protein>
<dbReference type="InterPro" id="IPR016024">
    <property type="entry name" value="ARM-type_fold"/>
</dbReference>
<dbReference type="CDD" id="cd11684">
    <property type="entry name" value="DHR2_DOCK"/>
    <property type="match status" value="1"/>
</dbReference>
<dbReference type="InterPro" id="IPR032376">
    <property type="entry name" value="DOCK_N"/>
</dbReference>
<dbReference type="InterPro" id="IPR056372">
    <property type="entry name" value="TPR_DOCK"/>
</dbReference>
<feature type="compositionally biased region" description="Polar residues" evidence="7">
    <location>
        <begin position="513"/>
        <end position="522"/>
    </location>
</feature>
<keyword evidence="12" id="KW-1185">Reference proteome</keyword>
<evidence type="ECO:0000256" key="2">
    <source>
        <dbReference type="ARBA" id="ARBA00022443"/>
    </source>
</evidence>
<evidence type="ECO:0000259" key="9">
    <source>
        <dbReference type="PROSITE" id="PS51650"/>
    </source>
</evidence>
<organism evidence="11 12">
    <name type="scientific">Niveomyces insectorum RCEF 264</name>
    <dbReference type="NCBI Taxonomy" id="1081102"/>
    <lineage>
        <taxon>Eukaryota</taxon>
        <taxon>Fungi</taxon>
        <taxon>Dikarya</taxon>
        <taxon>Ascomycota</taxon>
        <taxon>Pezizomycotina</taxon>
        <taxon>Sordariomycetes</taxon>
        <taxon>Hypocreomycetidae</taxon>
        <taxon>Hypocreales</taxon>
        <taxon>Cordycipitaceae</taxon>
        <taxon>Niveomyces</taxon>
    </lineage>
</organism>
<comment type="subcellular location">
    <subcellularLocation>
        <location evidence="1">Cytoplasm</location>
    </subcellularLocation>
</comment>
<dbReference type="GO" id="GO:0031267">
    <property type="term" value="F:small GTPase binding"/>
    <property type="evidence" value="ECO:0007669"/>
    <property type="project" value="TreeGrafter"/>
</dbReference>
<feature type="domain" description="DOCKER" evidence="10">
    <location>
        <begin position="1581"/>
        <end position="2030"/>
    </location>
</feature>
<dbReference type="Gene3D" id="1.20.1270.350">
    <property type="entry name" value="Dedicator of cytokinesis N-terminal subdomain"/>
    <property type="match status" value="1"/>
</dbReference>
<feature type="compositionally biased region" description="Gly residues" evidence="7">
    <location>
        <begin position="2151"/>
        <end position="2161"/>
    </location>
</feature>
<dbReference type="InterPro" id="IPR043161">
    <property type="entry name" value="DOCK_C_lobe_A"/>
</dbReference>
<evidence type="ECO:0000259" key="10">
    <source>
        <dbReference type="PROSITE" id="PS51651"/>
    </source>
</evidence>
<dbReference type="Gene3D" id="2.30.30.40">
    <property type="entry name" value="SH3 Domains"/>
    <property type="match status" value="1"/>
</dbReference>
<dbReference type="InterPro" id="IPR042455">
    <property type="entry name" value="DOCK_N_sub1"/>
</dbReference>
<feature type="domain" description="C2 DOCK-type" evidence="9">
    <location>
        <begin position="657"/>
        <end position="856"/>
    </location>
</feature>
<dbReference type="STRING" id="1081102.A0A167QFZ3"/>
<feature type="region of interest" description="Disordered" evidence="7">
    <location>
        <begin position="129"/>
        <end position="198"/>
    </location>
</feature>
<feature type="compositionally biased region" description="Acidic residues" evidence="7">
    <location>
        <begin position="1953"/>
        <end position="1970"/>
    </location>
</feature>
<evidence type="ECO:0000256" key="7">
    <source>
        <dbReference type="SAM" id="MobiDB-lite"/>
    </source>
</evidence>
<feature type="region of interest" description="Disordered" evidence="7">
    <location>
        <begin position="2253"/>
        <end position="2276"/>
    </location>
</feature>
<dbReference type="GO" id="GO:0005737">
    <property type="term" value="C:cytoplasm"/>
    <property type="evidence" value="ECO:0007669"/>
    <property type="project" value="UniProtKB-SubCell"/>
</dbReference>
<dbReference type="SMART" id="SM00326">
    <property type="entry name" value="SH3"/>
    <property type="match status" value="1"/>
</dbReference>
<dbReference type="Proteomes" id="UP000076874">
    <property type="component" value="Unassembled WGS sequence"/>
</dbReference>
<feature type="region of interest" description="Disordered" evidence="7">
    <location>
        <begin position="796"/>
        <end position="820"/>
    </location>
</feature>
<evidence type="ECO:0000256" key="3">
    <source>
        <dbReference type="ARBA" id="ARBA00022490"/>
    </source>
</evidence>
<feature type="region of interest" description="Disordered" evidence="7">
    <location>
        <begin position="2113"/>
        <end position="2209"/>
    </location>
</feature>
<evidence type="ECO:0000256" key="4">
    <source>
        <dbReference type="ARBA" id="ARBA00022553"/>
    </source>
</evidence>
<evidence type="ECO:0000313" key="12">
    <source>
        <dbReference type="Proteomes" id="UP000076874"/>
    </source>
</evidence>
<evidence type="ECO:0000313" key="11">
    <source>
        <dbReference type="EMBL" id="OAA57606.1"/>
    </source>
</evidence>
<dbReference type="PANTHER" id="PTHR45653:SF10">
    <property type="entry name" value="MYOBLAST CITY, ISOFORM B"/>
    <property type="match status" value="1"/>
</dbReference>
<dbReference type="InterPro" id="IPR001452">
    <property type="entry name" value="SH3_domain"/>
</dbReference>
<sequence length="2322" mass="252588">MPWQPLPHIAFAVAAFPFAASRPEDLVLEIGDELYIIEETHDGAWLRGYLLKPPSLLAGLTSTKGQTLEARVFSGIFPRSCVEVRELLGESDDSEDVDEYGDGDAAADADASDDGAAAYRAADAAAVHHGSDSAKSGLAGHRRRKKDATKFPEQMRNGNSPARVQSAATLSTQERLSVPVRRDPNAPRPQAPVPMLKIGDETPTSAAEPLIDEIASCLREWHSTNLHELLLSRQYHKLDILSQLISSLTQARQQFLHNVLTSWEYRHLREKTVWDLVRVNKLCGGEVIVRDPAQHGRILTGDDSVVEVTRLQSVMSMLDEPPQPHVEPTALHHLLVEVKGFAGASTDTTSLVLSLVGRVGGNLVRLSESYSITTPPGGSIGNLNRSNAMRTLFADLSSADIGEAPALDSDLFLVVAVRSAQQIAAPPLSHSNKPGSRSGSGSIGHSAGVSMAGATASKENARPPLSGANKSVRRSLMWSGKSTRTPFSRAGNGTARLDSLNEQAEDRPATSGAPPSTANSKSAGRGSIDGAHAHYMRADRMTGVGVLKLNAIMKQQHSDEVEHVINVWAPVDRSGSISAERQQQQLGGDEWEPLIQDLMFSRSGQFEKSKGAERVQVHLRAFDHQDADALIKATPTLLSGIEKTNKMGFSGAPTKPRSDIYLTLHDAVLNRQVHLSRYGTSPAALPSGLHGTNLQVTLEVRRSSGERIDNCIYPYSNGEGLSTWRSLSTERGDGWRQTLRLSLAPQDVSSAHVVMFLADMPNPPFAVAYMPLWEQAAFVRDGAHHLILYRVDENTVSPQPQPASQPGRNGTGTGAAGSSGGGGGYLSLAWSTKGRGEAQAEVTGPLAILRVESYLCSTRFSQDRIVLGLLKWREGARDAIPDLLKQAIFVPEIEVVKLLSDVLDALFAILVEYAGNDEYEDLVFTALVRVLDIVHDRRFNVGPLVDHYAENKFNYPFATPCLVRSFTRLLANPTEPTTSRKLRATFKVVRHILKFITHARDQQRVKEAGIGITSTSPGFTRHLQSIFKALEAMMRNTAPVLVGSQTLAVQHFHTWLPELSGLLTTEEILHIAIDFMDACADVKGKLILYKLLLIINYSRLEIFSHPEQRSALSANTVRWIAPHWGAADEATEQWKEQVRLCCSILASQIDHLGPEIPDYIPKILDSYLAIRHAVETTAALATPGAAAAAGITTPSMPAPRTRLSLLFPTQYPFPSRPIAVPEGGNEDYLDGRPPMSEQQMQDQLRQRQPQFDEALVELSAVLSALSNSSSGMQLELADGDIGVILENTLRVHMSILRGEAFPSTWLSVHIFHHKSTMRTLQYLAGILLESFLPHPDDAESFNTQLWKMLFTTLLTLVSSSSLALETFPEQKRRAVWKIAGDVREHGADLLRRTWEAIGWEATPDERQRYGLNKMGGYQVQYVPTLVGPIVELCLSVHEGLRRTAVEVLQTMIVSEWTLSEDLSIIQAEIIDYLDHYFKTKPLTESILQKLFVGELLDRFAGLADIPDEPLLVALRGLVATVDEFLDLLVAVHGGDGGGAAGALAGAVSAGAFPGGASAGGTSSASGEASHLINRLRLMEFLRDMQKEEMFVRYVHQLAALQAASRNHAEAGLALRLHAELYDWDPLRTAPALSDPFFPAQTHFERKERIYFDMIKHFEEGEAWSSALAAYKELQVQYETNIYDFSKLARTERATATVYETIAKSDRLVPKYFRVVFRGLGFPASVRDKEFVYEGSPNERTSAFTDRIQEQYPAAQILVVPATPAAAASRINSGVGATGSGPTTEDMIDDIVEGQFLVVSAISPHRDLAHHVFQRARVPQVIRDYLVSSHPQTFSVTLRRQITGPVAEHYVEKKIYTTAETFPTILRRSEVVSIGEVRLSAKETALERILRKTTEMTAVEKKMADGDSSPDTAQLLLDAIRISVNPNSEHSVVAYRLLIPTSRRERPSRNGDGVDNEENENEEDDEDDEDLLDDEDEVVPELDPQETAIRMALVDHAMMVKRCLALLSRSTNQSVASHAEDLTRYFEAAFAPEIAIFTPPQAMHETASSTPTWPRTSPTNTVPPRSTDANASLENGTGGANSGLAVISAVPNGGAFLEEASTVQPISLRQGRGTRLSFLGGGTGSRKRDSVQLPNGEGIAQHEQRKNSTATSGGGGGGGGGDADAMSEHSRRSHSKEIANRRSFFRSNNEKIPPMPTHTGAVDPAGMVPLTPTAAVNGGVVQRQTTSSSSGGGGIGKHSTSDWVAEMGLRKSSDLSALDRKQSSGSGASMMSGGNGNGNGVDGVVVDAAGAAKMGSVRKRLSMLKLGKKASRINGPMVALDEE</sequence>
<dbReference type="CDD" id="cd08679">
    <property type="entry name" value="C2_DOCK180_related"/>
    <property type="match status" value="1"/>
</dbReference>
<dbReference type="InterPro" id="IPR035892">
    <property type="entry name" value="C2_domain_sf"/>
</dbReference>
<dbReference type="SUPFAM" id="SSF48371">
    <property type="entry name" value="ARM repeat"/>
    <property type="match status" value="1"/>
</dbReference>
<feature type="region of interest" description="Disordered" evidence="7">
    <location>
        <begin position="426"/>
        <end position="528"/>
    </location>
</feature>
<evidence type="ECO:0000259" key="8">
    <source>
        <dbReference type="PROSITE" id="PS50002"/>
    </source>
</evidence>
<feature type="region of interest" description="Disordered" evidence="7">
    <location>
        <begin position="2043"/>
        <end position="2076"/>
    </location>
</feature>
<reference evidence="11 12" key="1">
    <citation type="journal article" date="2016" name="Genome Biol. Evol.">
        <title>Divergent and convergent evolution of fungal pathogenicity.</title>
        <authorList>
            <person name="Shang Y."/>
            <person name="Xiao G."/>
            <person name="Zheng P."/>
            <person name="Cen K."/>
            <person name="Zhan S."/>
            <person name="Wang C."/>
        </authorList>
    </citation>
    <scope>NUCLEOTIDE SEQUENCE [LARGE SCALE GENOMIC DNA]</scope>
    <source>
        <strain evidence="11 12">RCEF 264</strain>
    </source>
</reference>
<feature type="compositionally biased region" description="Polar residues" evidence="7">
    <location>
        <begin position="2061"/>
        <end position="2074"/>
    </location>
</feature>
<dbReference type="GO" id="GO:0007264">
    <property type="term" value="P:small GTPase-mediated signal transduction"/>
    <property type="evidence" value="ECO:0007669"/>
    <property type="project" value="InterPro"/>
</dbReference>
<feature type="domain" description="SH3" evidence="8">
    <location>
        <begin position="7"/>
        <end position="87"/>
    </location>
</feature>
<feature type="compositionally biased region" description="Gly residues" evidence="7">
    <location>
        <begin position="809"/>
        <end position="820"/>
    </location>
</feature>
<dbReference type="Pfam" id="PF16172">
    <property type="entry name" value="DOCK_N"/>
    <property type="match status" value="1"/>
</dbReference>
<dbReference type="InterPro" id="IPR027357">
    <property type="entry name" value="DOCKER_dom"/>
</dbReference>
<evidence type="ECO:0000256" key="5">
    <source>
        <dbReference type="PROSITE-ProRule" id="PRU00192"/>
    </source>
</evidence>
<feature type="compositionally biased region" description="Low complexity" evidence="7">
    <location>
        <begin position="2043"/>
        <end position="2059"/>
    </location>
</feature>
<dbReference type="SUPFAM" id="SSF50044">
    <property type="entry name" value="SH3-domain"/>
    <property type="match status" value="1"/>
</dbReference>
<proteinExistence type="inferred from homology"/>
<feature type="compositionally biased region" description="Low complexity" evidence="7">
    <location>
        <begin position="435"/>
        <end position="450"/>
    </location>
</feature>
<evidence type="ECO:0000256" key="6">
    <source>
        <dbReference type="PROSITE-ProRule" id="PRU00983"/>
    </source>
</evidence>
<dbReference type="InterPro" id="IPR036028">
    <property type="entry name" value="SH3-like_dom_sf"/>
</dbReference>
<dbReference type="Gene3D" id="2.60.40.150">
    <property type="entry name" value="C2 domain"/>
    <property type="match status" value="1"/>
</dbReference>
<comment type="caution">
    <text evidence="11">The sequence shown here is derived from an EMBL/GenBank/DDBJ whole genome shotgun (WGS) entry which is preliminary data.</text>
</comment>
<feature type="compositionally biased region" description="Basic and acidic residues" evidence="7">
    <location>
        <begin position="2165"/>
        <end position="2179"/>
    </location>
</feature>
<feature type="compositionally biased region" description="Polar residues" evidence="7">
    <location>
        <begin position="156"/>
        <end position="175"/>
    </location>
</feature>
<dbReference type="PROSITE" id="PS51651">
    <property type="entry name" value="DOCKER"/>
    <property type="match status" value="1"/>
</dbReference>
<feature type="compositionally biased region" description="Low complexity" evidence="7">
    <location>
        <begin position="2262"/>
        <end position="2271"/>
    </location>
</feature>
<dbReference type="Pfam" id="PF14429">
    <property type="entry name" value="DOCK-C2"/>
    <property type="match status" value="1"/>
</dbReference>
<accession>A0A167QFZ3</accession>
<dbReference type="InterPro" id="IPR027007">
    <property type="entry name" value="C2_DOCK-type_domain"/>
</dbReference>
<dbReference type="InterPro" id="IPR026791">
    <property type="entry name" value="DOCK"/>
</dbReference>
<evidence type="ECO:0000256" key="1">
    <source>
        <dbReference type="ARBA" id="ARBA00004496"/>
    </source>
</evidence>
<dbReference type="GO" id="GO:0005886">
    <property type="term" value="C:plasma membrane"/>
    <property type="evidence" value="ECO:0007669"/>
    <property type="project" value="TreeGrafter"/>
</dbReference>
<dbReference type="Pfam" id="PF23554">
    <property type="entry name" value="TPR_DOCK"/>
    <property type="match status" value="2"/>
</dbReference>
<keyword evidence="3" id="KW-0963">Cytoplasm</keyword>
<feature type="compositionally biased region" description="Polar residues" evidence="7">
    <location>
        <begin position="796"/>
        <end position="808"/>
    </location>
</feature>
<dbReference type="Gene3D" id="1.25.40.410">
    <property type="match status" value="1"/>
</dbReference>